<reference evidence="3 4" key="1">
    <citation type="submission" date="2017-10" db="EMBL/GenBank/DDBJ databases">
        <title>Massilia psychrophilum sp. nov., a novel purple-pigmented bacterium isolated from Tianshan glacier, Xinjiang Municipality, China.</title>
        <authorList>
            <person name="Wang H."/>
        </authorList>
    </citation>
    <scope>NUCLEOTIDE SEQUENCE [LARGE SCALE GENOMIC DNA]</scope>
    <source>
        <strain evidence="3 4">JCM 30074</strain>
    </source>
</reference>
<comment type="caution">
    <text evidence="3">The sequence shown here is derived from an EMBL/GenBank/DDBJ whole genome shotgun (WGS) entry which is preliminary data.</text>
</comment>
<protein>
    <recommendedName>
        <fullName evidence="2">Phasin domain-containing protein</fullName>
    </recommendedName>
</protein>
<gene>
    <name evidence="3" type="ORF">CR105_16390</name>
</gene>
<evidence type="ECO:0000313" key="4">
    <source>
        <dbReference type="Proteomes" id="UP000230390"/>
    </source>
</evidence>
<keyword evidence="4" id="KW-1185">Reference proteome</keyword>
<dbReference type="EMBL" id="PDOC01000010">
    <property type="protein sequence ID" value="PIL43925.1"/>
    <property type="molecule type" value="Genomic_DNA"/>
</dbReference>
<evidence type="ECO:0000313" key="3">
    <source>
        <dbReference type="EMBL" id="PIL43925.1"/>
    </source>
</evidence>
<dbReference type="OrthoDB" id="8759766at2"/>
<dbReference type="Proteomes" id="UP000230390">
    <property type="component" value="Unassembled WGS sequence"/>
</dbReference>
<feature type="domain" description="Phasin" evidence="2">
    <location>
        <begin position="11"/>
        <end position="107"/>
    </location>
</feature>
<organism evidence="3 4">
    <name type="scientific">Massilia eurypsychrophila</name>
    <dbReference type="NCBI Taxonomy" id="1485217"/>
    <lineage>
        <taxon>Bacteria</taxon>
        <taxon>Pseudomonadati</taxon>
        <taxon>Pseudomonadota</taxon>
        <taxon>Betaproteobacteria</taxon>
        <taxon>Burkholderiales</taxon>
        <taxon>Oxalobacteraceae</taxon>
        <taxon>Telluria group</taxon>
        <taxon>Massilia</taxon>
    </lineage>
</organism>
<evidence type="ECO:0000256" key="1">
    <source>
        <dbReference type="SAM" id="MobiDB-lite"/>
    </source>
</evidence>
<evidence type="ECO:0000259" key="2">
    <source>
        <dbReference type="Pfam" id="PF09361"/>
    </source>
</evidence>
<name>A0A2G8TCY7_9BURK</name>
<dbReference type="Pfam" id="PF09361">
    <property type="entry name" value="Phasin_2"/>
    <property type="match status" value="1"/>
</dbReference>
<dbReference type="NCBIfam" id="TIGR01841">
    <property type="entry name" value="phasin"/>
    <property type="match status" value="1"/>
</dbReference>
<accession>A0A2G8TCY7</accession>
<proteinExistence type="predicted"/>
<dbReference type="RefSeq" id="WP_099790091.1">
    <property type="nucleotide sequence ID" value="NZ_JBHLYV010000012.1"/>
</dbReference>
<feature type="region of interest" description="Disordered" evidence="1">
    <location>
        <begin position="136"/>
        <end position="160"/>
    </location>
</feature>
<sequence length="160" mass="17130">MQSFNDNPALRAQLESQVDFMTEFTQRAYDAIRQLSDINLKLARQSTESALYAGRELLSCSDPARFIETAMKQVPPANERMRVYQQQLLGIITGAQQDFTRAAEARIPDASLYARAAADAAGDVARQAAAGNVAVSGSASGSAQPGGDWPDHDNASGATH</sequence>
<dbReference type="InterPro" id="IPR018968">
    <property type="entry name" value="Phasin"/>
</dbReference>
<dbReference type="InterPro" id="IPR010127">
    <property type="entry name" value="Phasin_subfam-1"/>
</dbReference>
<dbReference type="AlphaFoldDB" id="A0A2G8TCY7"/>